<dbReference type="PANTHER" id="PTHR28434">
    <property type="entry name" value="PROTEIN C3ORF33"/>
    <property type="match status" value="1"/>
</dbReference>
<feature type="transmembrane region" description="Helical" evidence="1">
    <location>
        <begin position="34"/>
        <end position="52"/>
    </location>
</feature>
<sequence>MGDSNHHAAEVKQNLGVGEVTIAPATSNGGASALIVRGTILSVGLAGIAFFLRSTRLFTKFNSVSQIPKEFIKREFELKGQVRDLLPSGTLKVEHIPFVRLPKIVTTRMDNKERLLNVRIAGLNMTNPGKQFLEKDLEIRGRKILFTVIKTSKDRDPVIDAEVTVQKNPFLHTNVNVELIRRGYAKVLSLDDPEHQKTLHDVPSYSRLVSKLLMCEKIADRRGVGMWQRESWVESIAAYPSQFSQIVKHSALTRFTVSGTFDTGVYDYEGFG</sequence>
<dbReference type="PANTHER" id="PTHR28434:SF1">
    <property type="entry name" value="PROTEIN C3ORF33"/>
    <property type="match status" value="1"/>
</dbReference>
<evidence type="ECO:0000313" key="2">
    <source>
        <dbReference type="Proteomes" id="UP000046393"/>
    </source>
</evidence>
<accession>A0A0N5AFZ9</accession>
<dbReference type="Gene3D" id="2.40.50.90">
    <property type="match status" value="1"/>
</dbReference>
<keyword evidence="2" id="KW-1185">Reference proteome</keyword>
<name>A0A0N5AFZ9_9BILA</name>
<dbReference type="InterPro" id="IPR042421">
    <property type="entry name" value="C3orf33-like"/>
</dbReference>
<protein>
    <submittedName>
        <fullName evidence="3">TNase-like domain-containing protein</fullName>
    </submittedName>
</protein>
<keyword evidence="1" id="KW-0472">Membrane</keyword>
<reference evidence="3" key="1">
    <citation type="submission" date="2017-02" db="UniProtKB">
        <authorList>
            <consortium name="WormBaseParasite"/>
        </authorList>
    </citation>
    <scope>IDENTIFICATION</scope>
</reference>
<dbReference type="AlphaFoldDB" id="A0A0N5AFZ9"/>
<keyword evidence="1" id="KW-0812">Transmembrane</keyword>
<dbReference type="InterPro" id="IPR035437">
    <property type="entry name" value="SNase_OB-fold_sf"/>
</dbReference>
<dbReference type="WBParaSite" id="SMUV_0000322201-mRNA-1">
    <property type="protein sequence ID" value="SMUV_0000322201-mRNA-1"/>
    <property type="gene ID" value="SMUV_0000322201"/>
</dbReference>
<dbReference type="STRING" id="451379.A0A0N5AFZ9"/>
<dbReference type="GO" id="GO:0005615">
    <property type="term" value="C:extracellular space"/>
    <property type="evidence" value="ECO:0007669"/>
    <property type="project" value="TreeGrafter"/>
</dbReference>
<proteinExistence type="predicted"/>
<organism evidence="2 3">
    <name type="scientific">Syphacia muris</name>
    <dbReference type="NCBI Taxonomy" id="451379"/>
    <lineage>
        <taxon>Eukaryota</taxon>
        <taxon>Metazoa</taxon>
        <taxon>Ecdysozoa</taxon>
        <taxon>Nematoda</taxon>
        <taxon>Chromadorea</taxon>
        <taxon>Rhabditida</taxon>
        <taxon>Spirurina</taxon>
        <taxon>Oxyuridomorpha</taxon>
        <taxon>Oxyuroidea</taxon>
        <taxon>Oxyuridae</taxon>
        <taxon>Syphacia</taxon>
    </lineage>
</organism>
<evidence type="ECO:0000256" key="1">
    <source>
        <dbReference type="SAM" id="Phobius"/>
    </source>
</evidence>
<dbReference type="Proteomes" id="UP000046393">
    <property type="component" value="Unplaced"/>
</dbReference>
<keyword evidence="1" id="KW-1133">Transmembrane helix</keyword>
<dbReference type="SUPFAM" id="SSF50199">
    <property type="entry name" value="Staphylococcal nuclease"/>
    <property type="match status" value="1"/>
</dbReference>
<evidence type="ECO:0000313" key="3">
    <source>
        <dbReference type="WBParaSite" id="SMUV_0000322201-mRNA-1"/>
    </source>
</evidence>